<feature type="domain" description="PH" evidence="6">
    <location>
        <begin position="170"/>
        <end position="277"/>
    </location>
</feature>
<dbReference type="InterPro" id="IPR027007">
    <property type="entry name" value="C2_DOCK-type_domain"/>
</dbReference>
<evidence type="ECO:0000256" key="1">
    <source>
        <dbReference type="ARBA" id="ARBA00022553"/>
    </source>
</evidence>
<proteinExistence type="inferred from homology"/>
<dbReference type="PROSITE" id="PS51651">
    <property type="entry name" value="DOCKER"/>
    <property type="match status" value="1"/>
</dbReference>
<dbReference type="GO" id="GO:0007264">
    <property type="term" value="P:small GTPase-mediated signal transduction"/>
    <property type="evidence" value="ECO:0007669"/>
    <property type="project" value="InterPro"/>
</dbReference>
<dbReference type="InterPro" id="IPR043161">
    <property type="entry name" value="DOCK_C_lobe_A"/>
</dbReference>
<dbReference type="Pfam" id="PF11878">
    <property type="entry name" value="DOCK_C-D_N"/>
    <property type="match status" value="1"/>
</dbReference>
<evidence type="ECO:0000256" key="3">
    <source>
        <dbReference type="PROSITE-ProRule" id="PRU00983"/>
    </source>
</evidence>
<evidence type="ECO:0000256" key="2">
    <source>
        <dbReference type="ARBA" id="ARBA00022658"/>
    </source>
</evidence>
<feature type="region of interest" description="Disordered" evidence="5">
    <location>
        <begin position="1186"/>
        <end position="1218"/>
    </location>
</feature>
<dbReference type="SUPFAM" id="SSF48371">
    <property type="entry name" value="ARM repeat"/>
    <property type="match status" value="1"/>
</dbReference>
<dbReference type="InterPro" id="IPR037809">
    <property type="entry name" value="C2_Dock-D"/>
</dbReference>
<dbReference type="Pfam" id="PF06920">
    <property type="entry name" value="DHR-2_Lobe_A"/>
    <property type="match status" value="1"/>
</dbReference>
<dbReference type="PANTHER" id="PTHR23317">
    <property type="entry name" value="DEDICATOR OF CYTOKINESIS DOCK"/>
    <property type="match status" value="1"/>
</dbReference>
<dbReference type="Proteomes" id="UP000694621">
    <property type="component" value="Unplaced"/>
</dbReference>
<dbReference type="Gene3D" id="1.25.40.410">
    <property type="match status" value="1"/>
</dbReference>
<dbReference type="CDD" id="cd08697">
    <property type="entry name" value="C2_Dock-D"/>
    <property type="match status" value="1"/>
</dbReference>
<dbReference type="PROSITE" id="PS51650">
    <property type="entry name" value="C2_DOCK"/>
    <property type="match status" value="1"/>
</dbReference>
<organism evidence="9 10">
    <name type="scientific">Astyanax mexicanus</name>
    <name type="common">Blind cave fish</name>
    <name type="synonym">Astyanax fasciatus mexicanus</name>
    <dbReference type="NCBI Taxonomy" id="7994"/>
    <lineage>
        <taxon>Eukaryota</taxon>
        <taxon>Metazoa</taxon>
        <taxon>Chordata</taxon>
        <taxon>Craniata</taxon>
        <taxon>Vertebrata</taxon>
        <taxon>Euteleostomi</taxon>
        <taxon>Actinopterygii</taxon>
        <taxon>Neopterygii</taxon>
        <taxon>Teleostei</taxon>
        <taxon>Ostariophysi</taxon>
        <taxon>Characiformes</taxon>
        <taxon>Characoidei</taxon>
        <taxon>Acestrorhamphidae</taxon>
        <taxon>Acestrorhamphinae</taxon>
        <taxon>Astyanax</taxon>
    </lineage>
</organism>
<dbReference type="InterPro" id="IPR016024">
    <property type="entry name" value="ARM-type_fold"/>
</dbReference>
<dbReference type="Gene3D" id="1.20.58.740">
    <property type="match status" value="1"/>
</dbReference>
<dbReference type="InterPro" id="IPR046769">
    <property type="entry name" value="DOCKER_Lobe_A"/>
</dbReference>
<dbReference type="GO" id="GO:0005085">
    <property type="term" value="F:guanyl-nucleotide exchange factor activity"/>
    <property type="evidence" value="ECO:0007669"/>
    <property type="project" value="UniProtKB-KW"/>
</dbReference>
<dbReference type="PANTHER" id="PTHR23317:SF77">
    <property type="entry name" value="DEDICATOR OF CYTOKINESIS PROTEIN 9"/>
    <property type="match status" value="1"/>
</dbReference>
<dbReference type="InterPro" id="IPR021816">
    <property type="entry name" value="DOCK_C/D_N"/>
</dbReference>
<dbReference type="InterPro" id="IPR046770">
    <property type="entry name" value="DOCKER_Lobe_B"/>
</dbReference>
<evidence type="ECO:0000313" key="9">
    <source>
        <dbReference type="Ensembl" id="ENSAMXP00005026021.1"/>
    </source>
</evidence>
<dbReference type="InterPro" id="IPR011993">
    <property type="entry name" value="PH-like_dom_sf"/>
</dbReference>
<evidence type="ECO:0000313" key="10">
    <source>
        <dbReference type="Proteomes" id="UP000694621"/>
    </source>
</evidence>
<keyword evidence="2" id="KW-0344">Guanine-nucleotide releasing factor</keyword>
<comment type="similarity">
    <text evidence="3">Belongs to the DOCK family.</text>
</comment>
<dbReference type="InterPro" id="IPR027357">
    <property type="entry name" value="DOCKER_dom"/>
</dbReference>
<keyword evidence="4" id="KW-0175">Coiled coil</keyword>
<dbReference type="FunFam" id="2.30.29.30:FF:000016">
    <property type="entry name" value="dedicator of cytokinesis protein 9 isoform X1"/>
    <property type="match status" value="1"/>
</dbReference>
<feature type="compositionally biased region" description="Polar residues" evidence="5">
    <location>
        <begin position="1186"/>
        <end position="1216"/>
    </location>
</feature>
<dbReference type="CDD" id="cd13267">
    <property type="entry name" value="PH_DOCK-D"/>
    <property type="match status" value="1"/>
</dbReference>
<dbReference type="Pfam" id="PF14429">
    <property type="entry name" value="DOCK-C2"/>
    <property type="match status" value="1"/>
</dbReference>
<evidence type="ECO:0000256" key="4">
    <source>
        <dbReference type="SAM" id="Coils"/>
    </source>
</evidence>
<evidence type="ECO:0000256" key="5">
    <source>
        <dbReference type="SAM" id="MobiDB-lite"/>
    </source>
</evidence>
<dbReference type="Gene3D" id="2.60.40.150">
    <property type="entry name" value="C2 domain"/>
    <property type="match status" value="1"/>
</dbReference>
<sequence>MSLPAQPETRKFTRGLSKPGTAAELRQSVSEVVRTSVLVVKPRVIEPLDYESVLVQRKTQILSDVLRDMLQFPLEDFQTCILRRLIRTVYPSVPENAQREAHSLFVQECIKTYRSDWHVVNYKFEDYSGDFRQLPNKASRPDKLAVHVFEVDEDVDKDEDTASLGSQKGGISRQGWLYKGNMNSAISVTMRSFKRRYFHLTQLGDGSYNLNFYKDEKISKEPKGTIFLDSCMGVVQNNKVRRFAFELKMQDKSAYLLAADSESEMEEWINTLNKILHSSFELAMQEKRNGDLHDGACVDLCASPQSTRDIESKMRNETRLKLFTLDPDTQKLDFSGIEPEVKPFEEKFGKRILVKCNDLAFNLQSCVAENEEGPTTNVEPFFVTLSLFDIQNSRKISADFHVDLNHPSVRAMVPGSGAQIMNGASDLTQHTTNGLPESALQYPRQGVFSVMCPHPDIFLVARIEKILQGGITHCAEPYMKNSDSTKVLYMPLFKDASGTLDKFARFSPIYRQDSNKLSNEDMFKLLADFRKQEKMAKLPVILGNLDVTIDSVAPDLPNCITSSYLPVRQFESSDWNGVLFEVEEFVPCLAKCSQPFTTYNNHLYVYPRQLRYDGQKAFAKARNIAVCVEFRDSDEEDALPVKCIYGRPGGPLFTKNIIAAVLHHQQTPEFYDEFKIELPTQLNEKHHLLFTFYHVSCDSNSKASTKKREQVETQVGYAWLPLLKDGRVIMNEQQIPVAANLPAGYLSCLESNSKHAGPEVKWVDGGKSLFKVSTHLVSTVYTQDQHLHNFFHHCESSVYPPQSTGGELIKYLKSLHAMEAHVMINFLPTVLNQLFRVLTSAAQDDVAVNVTRVMVHIVAQCHEEGLEHYLRSYVKVSKNITTGKTVHEELAKAMTTILKPSTDFLTSNKLLKYSWYFFEALVKSMAQYLIESRKVRLSRNQRFSASFHHTVETLVNMMMPHITQKYKDNLDAARNANHSLAVFIKRCFTFMDRGFVFKQINNYINCFMPGDAKTLYEFKFEFLKVVCNHEHYIPLNLPMPFGKGRIQRFQDLQLDYSLTDDFCRNHFLVGLLLREASGALQEFRDIRQIAIQVLKNLMIKHTFDDRYTSKSQQARMATLYLPLFGLLQENVHRLNIKDSSPFTNNNGRDEPILNSSLMTPPKSGGHIESSLHKDVFGVISGTATPHMSSTPNVSSVRHSDSRGSLISTDSGNSLSERNNDKHHALDKVMFTLGGSLLRCDKLEQSEVKSLLMCFLHVLKSMSEDALFTYWNKASSGDLMDFFTLLEYVLHHHMKTSLSVFSVRKIASILGISVDHAYSHSDADVLNQSLLEANIATEVCLTVLDTLSVFIMGFKTQLSLDYGHNPLMKKVFAVHLCFLQINQSETALKQVFTFLRTFIYKFPCTFFEGRADMCASFCYEILKCCNSKLSSIRSDAAHLLYFLMKSNFDYTGRKSFVRTHLQVVIAVSKLIADVIGIGGTRFQQSLSIINNCANSDKTIKNTAFPSDVKDLTKRIRTVLMATAQMKEHERDPEMLVDLQYSLAKSYASTPELRKTWLDSMARIHVKNGDLSEAAMCYVHVAALVAEYLRRKGMFKQGCSAFRVVTLNIEEEASMMEDVGMQDVHFNEDVLMELVEECADGLWKAERYELISDIYKLIIPIYEKRRDFEKLAHLYETLHRAYSKVAEVMHTGKRLLGTYFRVAFFGQGFFEDEDGKEYIYKEPKFTPLSEISQRLLKLYSEKFGAENVKMIQDSGRINPKDLDSKYAYIQVTHVTPFLEEKELADRKTEFEKSHNICRFVFETPFTVTGKKQGGIEEQWKRRTILTTTHFFPYVKKRIAVMYQHHTDLNPIEVAIDEMSKKVAELRQLCASSEVDMIKLQLKLQGSISVQVNTDSVAFYLALVKLIDFKMISILDFTIYRQFVEACGHGLGINERLIKEDQQEYHDEMKANYRDLTRELSAIMHEPINPVEDAMKSTLPDSLHIFNAISGTPTGTSIQGLPSSSSVV</sequence>
<feature type="domain" description="C2 DOCK-type" evidence="7">
    <location>
        <begin position="600"/>
        <end position="777"/>
    </location>
</feature>
<protein>
    <submittedName>
        <fullName evidence="9">Dedicator of cytokinesis 9</fullName>
    </submittedName>
</protein>
<dbReference type="Ensembl" id="ENSAMXT00005028664.1">
    <property type="protein sequence ID" value="ENSAMXP00005026021.1"/>
    <property type="gene ID" value="ENSAMXG00005012119.1"/>
</dbReference>
<name>A0A8B9JRT7_ASTMX</name>
<accession>A0A8B9JRT7</accession>
<evidence type="ECO:0000259" key="7">
    <source>
        <dbReference type="PROSITE" id="PS51650"/>
    </source>
</evidence>
<dbReference type="InterPro" id="IPR043162">
    <property type="entry name" value="DOCK_C_lobe_C"/>
</dbReference>
<keyword evidence="1" id="KW-0597">Phosphoprotein</keyword>
<dbReference type="InterPro" id="IPR001849">
    <property type="entry name" value="PH_domain"/>
</dbReference>
<dbReference type="Pfam" id="PF00169">
    <property type="entry name" value="PH"/>
    <property type="match status" value="1"/>
</dbReference>
<dbReference type="SMART" id="SM00233">
    <property type="entry name" value="PH"/>
    <property type="match status" value="1"/>
</dbReference>
<dbReference type="Pfam" id="PF20421">
    <property type="entry name" value="DHR-2_Lobe_C"/>
    <property type="match status" value="1"/>
</dbReference>
<feature type="coiled-coil region" evidence="4">
    <location>
        <begin position="1936"/>
        <end position="1963"/>
    </location>
</feature>
<dbReference type="Pfam" id="PF20422">
    <property type="entry name" value="DHR-2_Lobe_B"/>
    <property type="match status" value="1"/>
</dbReference>
<dbReference type="InterPro" id="IPR035892">
    <property type="entry name" value="C2_domain_sf"/>
</dbReference>
<feature type="domain" description="DOCKER" evidence="8">
    <location>
        <begin position="1543"/>
        <end position="1966"/>
    </location>
</feature>
<reference evidence="9" key="1">
    <citation type="submission" date="2025-08" db="UniProtKB">
        <authorList>
            <consortium name="Ensembl"/>
        </authorList>
    </citation>
    <scope>IDENTIFICATION</scope>
</reference>
<evidence type="ECO:0000259" key="8">
    <source>
        <dbReference type="PROSITE" id="PS51651"/>
    </source>
</evidence>
<dbReference type="SUPFAM" id="SSF50729">
    <property type="entry name" value="PH domain-like"/>
    <property type="match status" value="1"/>
</dbReference>
<evidence type="ECO:0000259" key="6">
    <source>
        <dbReference type="PROSITE" id="PS50003"/>
    </source>
</evidence>
<dbReference type="InterPro" id="IPR046773">
    <property type="entry name" value="DOCKER_Lobe_C"/>
</dbReference>
<dbReference type="InterPro" id="IPR026791">
    <property type="entry name" value="DOCK"/>
</dbReference>
<dbReference type="Gene3D" id="2.30.29.30">
    <property type="entry name" value="Pleckstrin-homology domain (PH domain)/Phosphotyrosine-binding domain (PTB)"/>
    <property type="match status" value="1"/>
</dbReference>
<dbReference type="FunFam" id="1.25.40.410:FF:000001">
    <property type="entry name" value="dedicator of cytokinesis protein 9 isoform X2"/>
    <property type="match status" value="1"/>
</dbReference>
<dbReference type="PROSITE" id="PS50003">
    <property type="entry name" value="PH_DOMAIN"/>
    <property type="match status" value="1"/>
</dbReference>